<reference evidence="14" key="2">
    <citation type="submission" date="2021-04" db="EMBL/GenBank/DDBJ databases">
        <authorList>
            <person name="Gilroy R."/>
        </authorList>
    </citation>
    <scope>NUCLEOTIDE SEQUENCE</scope>
    <source>
        <strain evidence="14">CHK169-2315</strain>
    </source>
</reference>
<dbReference type="PROSITE" id="PS01036">
    <property type="entry name" value="HSP70_3"/>
    <property type="match status" value="1"/>
</dbReference>
<reference evidence="14" key="1">
    <citation type="journal article" date="2021" name="PeerJ">
        <title>Extensive microbial diversity within the chicken gut microbiome revealed by metagenomics and culture.</title>
        <authorList>
            <person name="Gilroy R."/>
            <person name="Ravi A."/>
            <person name="Getino M."/>
            <person name="Pursley I."/>
            <person name="Horton D.L."/>
            <person name="Alikhan N.F."/>
            <person name="Baker D."/>
            <person name="Gharbi K."/>
            <person name="Hall N."/>
            <person name="Watson M."/>
            <person name="Adriaenssens E.M."/>
            <person name="Foster-Nyarko E."/>
            <person name="Jarju S."/>
            <person name="Secka A."/>
            <person name="Antonio M."/>
            <person name="Oren A."/>
            <person name="Chaudhuri R.R."/>
            <person name="La Ragione R."/>
            <person name="Hildebrand F."/>
            <person name="Pallen M.J."/>
        </authorList>
    </citation>
    <scope>NUCLEOTIDE SEQUENCE</scope>
    <source>
        <strain evidence="14">CHK169-2315</strain>
    </source>
</reference>
<dbReference type="PROSITE" id="PS00329">
    <property type="entry name" value="HSP70_2"/>
    <property type="match status" value="1"/>
</dbReference>
<dbReference type="InterPro" id="IPR013126">
    <property type="entry name" value="Hsp_70_fam"/>
</dbReference>
<dbReference type="PROSITE" id="PS00297">
    <property type="entry name" value="HSP70_1"/>
    <property type="match status" value="1"/>
</dbReference>
<dbReference type="AlphaFoldDB" id="A0A9D1TJQ4"/>
<dbReference type="Gene3D" id="3.30.420.40">
    <property type="match status" value="2"/>
</dbReference>
<dbReference type="InterPro" id="IPR043129">
    <property type="entry name" value="ATPase_NBD"/>
</dbReference>
<evidence type="ECO:0000256" key="9">
    <source>
        <dbReference type="ARBA" id="ARBA00023186"/>
    </source>
</evidence>
<evidence type="ECO:0000256" key="6">
    <source>
        <dbReference type="ARBA" id="ARBA00022741"/>
    </source>
</evidence>
<name>A0A9D1TJQ4_9BACI</name>
<dbReference type="GO" id="GO:0005524">
    <property type="term" value="F:ATP binding"/>
    <property type="evidence" value="ECO:0007669"/>
    <property type="project" value="UniProtKB-KW"/>
</dbReference>
<dbReference type="Pfam" id="PF00012">
    <property type="entry name" value="HSP70"/>
    <property type="match status" value="1"/>
</dbReference>
<proteinExistence type="inferred from homology"/>
<keyword evidence="9" id="KW-0143">Chaperone</keyword>
<dbReference type="PRINTS" id="PR00301">
    <property type="entry name" value="HEATSHOCK70"/>
</dbReference>
<dbReference type="Gene3D" id="3.90.640.10">
    <property type="entry name" value="Actin, Chain A, domain 4"/>
    <property type="match status" value="1"/>
</dbReference>
<keyword evidence="8" id="KW-0346">Stress response</keyword>
<evidence type="ECO:0000256" key="7">
    <source>
        <dbReference type="ARBA" id="ARBA00022840"/>
    </source>
</evidence>
<dbReference type="CDD" id="cd24029">
    <property type="entry name" value="ASKHA_NBD_HSP70_DnaK_HscA_HscC"/>
    <property type="match status" value="1"/>
</dbReference>
<gene>
    <name evidence="14" type="ORF">H9895_06585</name>
</gene>
<evidence type="ECO:0000256" key="8">
    <source>
        <dbReference type="ARBA" id="ARBA00023016"/>
    </source>
</evidence>
<evidence type="ECO:0000256" key="1">
    <source>
        <dbReference type="ARBA" id="ARBA00002290"/>
    </source>
</evidence>
<comment type="caution">
    <text evidence="14">The sequence shown here is derived from an EMBL/GenBank/DDBJ whole genome shotgun (WGS) entry which is preliminary data.</text>
</comment>
<sequence>MRVGIDLGTTNSAVAYMNEHGVAEILTNCEGERTTPSVILMEGDKAIVGEVAKEASVTQVDDTIQFVKRQMGNPSFKIPLPGSDKMINAVEASAIILKKLVQDAEQELSEEIHDVVITVPAYFDDAKRNATIEAAEMLGLNVLKIINEPTSAALAYYHLDNEMKDQNVAIYDLGGGTFDVSIVNITNNEIKVLSTDGDSNLGGFDFDNAIVDHVINVFEDETGVDLYDDDDAMQELRENAEKCKRSLSRRAKYVVPVSSSGHSLKVEITKDFFNELINPLLNRTKIVMEDTVREANLTWNDIDKVLLVGGSTRVPMITEMIESFTGISPSKELNPDEVVALGAAVQASLIDMGEIETTRQNIIVKDVNSHSLGTITTDEGIEINAIILHRNTEIPCSSSQVFYTVADNQEAIRMRITEGEDTDPEYVHIIGTSVLDLPPGLPADSPIRITISYDKNGIVNVVAEDVTNNKDLGEMVIERQSNITQVEMEKKKEVILAIEVE</sequence>
<evidence type="ECO:0000256" key="2">
    <source>
        <dbReference type="ARBA" id="ARBA00007381"/>
    </source>
</evidence>
<evidence type="ECO:0000256" key="4">
    <source>
        <dbReference type="ARBA" id="ARBA00017249"/>
    </source>
</evidence>
<evidence type="ECO:0000313" key="14">
    <source>
        <dbReference type="EMBL" id="HIV74726.1"/>
    </source>
</evidence>
<dbReference type="SUPFAM" id="SSF100920">
    <property type="entry name" value="Heat shock protein 70kD (HSP70), peptide-binding domain"/>
    <property type="match status" value="1"/>
</dbReference>
<protein>
    <recommendedName>
        <fullName evidence="3">Chaperone protein DnaK</fullName>
    </recommendedName>
    <alternativeName>
        <fullName evidence="4">Chaperone protein dnaK</fullName>
    </alternativeName>
    <alternativeName>
        <fullName evidence="12">HSP70</fullName>
    </alternativeName>
    <alternativeName>
        <fullName evidence="11">Heat shock 70 kDa protein</fullName>
    </alternativeName>
    <alternativeName>
        <fullName evidence="10">Heat shock protein 70</fullName>
    </alternativeName>
</protein>
<comment type="similarity">
    <text evidence="2 13">Belongs to the heat shock protein 70 family.</text>
</comment>
<keyword evidence="7 13" id="KW-0067">ATP-binding</keyword>
<evidence type="ECO:0000256" key="10">
    <source>
        <dbReference type="ARBA" id="ARBA00030019"/>
    </source>
</evidence>
<accession>A0A9D1TJQ4</accession>
<dbReference type="Proteomes" id="UP000823937">
    <property type="component" value="Unassembled WGS sequence"/>
</dbReference>
<evidence type="ECO:0000256" key="3">
    <source>
        <dbReference type="ARBA" id="ARBA00014415"/>
    </source>
</evidence>
<keyword evidence="6 13" id="KW-0547">Nucleotide-binding</keyword>
<dbReference type="EMBL" id="DXHX01000101">
    <property type="protein sequence ID" value="HIV74726.1"/>
    <property type="molecule type" value="Genomic_DNA"/>
</dbReference>
<dbReference type="SUPFAM" id="SSF53067">
    <property type="entry name" value="Actin-like ATPase domain"/>
    <property type="match status" value="2"/>
</dbReference>
<dbReference type="PANTHER" id="PTHR19375">
    <property type="entry name" value="HEAT SHOCK PROTEIN 70KDA"/>
    <property type="match status" value="1"/>
</dbReference>
<evidence type="ECO:0000256" key="13">
    <source>
        <dbReference type="RuleBase" id="RU003322"/>
    </source>
</evidence>
<dbReference type="InterPro" id="IPR029047">
    <property type="entry name" value="HSP70_peptide-bd_sf"/>
</dbReference>
<evidence type="ECO:0000313" key="15">
    <source>
        <dbReference type="Proteomes" id="UP000823937"/>
    </source>
</evidence>
<keyword evidence="5" id="KW-0597">Phosphoprotein</keyword>
<dbReference type="GO" id="GO:0140662">
    <property type="term" value="F:ATP-dependent protein folding chaperone"/>
    <property type="evidence" value="ECO:0007669"/>
    <property type="project" value="InterPro"/>
</dbReference>
<dbReference type="FunFam" id="3.90.640.10:FF:000003">
    <property type="entry name" value="Molecular chaperone DnaK"/>
    <property type="match status" value="1"/>
</dbReference>
<dbReference type="FunFam" id="3.30.420.40:FF:000071">
    <property type="entry name" value="Molecular chaperone DnaK"/>
    <property type="match status" value="1"/>
</dbReference>
<evidence type="ECO:0000256" key="11">
    <source>
        <dbReference type="ARBA" id="ARBA00030945"/>
    </source>
</evidence>
<evidence type="ECO:0000256" key="5">
    <source>
        <dbReference type="ARBA" id="ARBA00022553"/>
    </source>
</evidence>
<evidence type="ECO:0000256" key="12">
    <source>
        <dbReference type="ARBA" id="ARBA00033103"/>
    </source>
</evidence>
<organism evidence="14 15">
    <name type="scientific">Candidatus Pseudogracilibacillus intestinigallinarum</name>
    <dbReference type="NCBI Taxonomy" id="2838742"/>
    <lineage>
        <taxon>Bacteria</taxon>
        <taxon>Bacillati</taxon>
        <taxon>Bacillota</taxon>
        <taxon>Bacilli</taxon>
        <taxon>Bacillales</taxon>
        <taxon>Bacillaceae</taxon>
        <taxon>Pseudogracilibacillus</taxon>
    </lineage>
</organism>
<dbReference type="InterPro" id="IPR018181">
    <property type="entry name" value="Heat_shock_70_CS"/>
</dbReference>
<comment type="function">
    <text evidence="1">Acts as a chaperone.</text>
</comment>
<dbReference type="Gene3D" id="2.60.34.10">
    <property type="entry name" value="Substrate Binding Domain Of DNAk, Chain A, domain 1"/>
    <property type="match status" value="1"/>
</dbReference>